<gene>
    <name evidence="3" type="ORF">FHS48_001635</name>
</gene>
<dbReference type="Pfam" id="PF13280">
    <property type="entry name" value="WYL"/>
    <property type="match status" value="1"/>
</dbReference>
<dbReference type="EMBL" id="JACIIX010000005">
    <property type="protein sequence ID" value="MBB6210220.1"/>
    <property type="molecule type" value="Genomic_DNA"/>
</dbReference>
<sequence length="337" mass="37802">MMTDDTTGTMPRKSPDKTATARIITLYRILETSRHPLTKKELAERLDCSSESVRRLLHTLDQELGDGVLVTETREQDRVPTHSLRTTRPHPLQGLADVVDLFAQWVDQVAPYLPEQTVEQARSALPQLAITLSDGGPGYGGPTQTAAPRWPMTFRSKGYIDYIPHAQTLKTLRQAITGGQVCVVGYHAAGQDAPRRHRLIPRRIVVQSGTLYLLGDALTEGTLQPEYGMTLSVHRIRTVDLKQEYLRPQAADDGMRDRHFGLKWHAPRRCAVWIAAPAADYVRDRIWSDDQTITSHTDGSLTLHVTTTSEEELKAWVRSFGDRARLEDTPLPEQESA</sequence>
<reference evidence="3 4" key="1">
    <citation type="submission" date="2020-08" db="EMBL/GenBank/DDBJ databases">
        <title>Genomic Encyclopedia of Type Strains, Phase IV (KMG-IV): sequencing the most valuable type-strain genomes for metagenomic binning, comparative biology and taxonomic classification.</title>
        <authorList>
            <person name="Goeker M."/>
        </authorList>
    </citation>
    <scope>NUCLEOTIDE SEQUENCE [LARGE SCALE GENOMIC DNA]</scope>
    <source>
        <strain evidence="3 4">DSM 11590</strain>
    </source>
</reference>
<dbReference type="InterPro" id="IPR051534">
    <property type="entry name" value="CBASS_pafABC_assoc_protein"/>
</dbReference>
<evidence type="ECO:0008006" key="5">
    <source>
        <dbReference type="Google" id="ProtNLM"/>
    </source>
</evidence>
<dbReference type="InterPro" id="IPR057727">
    <property type="entry name" value="WCX_dom"/>
</dbReference>
<evidence type="ECO:0000313" key="4">
    <source>
        <dbReference type="Proteomes" id="UP000544872"/>
    </source>
</evidence>
<evidence type="ECO:0000259" key="1">
    <source>
        <dbReference type="Pfam" id="PF13280"/>
    </source>
</evidence>
<dbReference type="RefSeq" id="WP_184263062.1">
    <property type="nucleotide sequence ID" value="NZ_JACIIX010000005.1"/>
</dbReference>
<dbReference type="Proteomes" id="UP000544872">
    <property type="component" value="Unassembled WGS sequence"/>
</dbReference>
<proteinExistence type="predicted"/>
<organism evidence="3 4">
    <name type="scientific">Novispirillum itersonii</name>
    <name type="common">Aquaspirillum itersonii</name>
    <dbReference type="NCBI Taxonomy" id="189"/>
    <lineage>
        <taxon>Bacteria</taxon>
        <taxon>Pseudomonadati</taxon>
        <taxon>Pseudomonadota</taxon>
        <taxon>Alphaproteobacteria</taxon>
        <taxon>Rhodospirillales</taxon>
        <taxon>Novispirillaceae</taxon>
        <taxon>Novispirillum</taxon>
    </lineage>
</organism>
<dbReference type="Pfam" id="PF25583">
    <property type="entry name" value="WCX"/>
    <property type="match status" value="1"/>
</dbReference>
<feature type="domain" description="WYL" evidence="1">
    <location>
        <begin position="168"/>
        <end position="239"/>
    </location>
</feature>
<dbReference type="AlphaFoldDB" id="A0A7W9ZF01"/>
<dbReference type="Gene3D" id="1.10.10.10">
    <property type="entry name" value="Winged helix-like DNA-binding domain superfamily/Winged helix DNA-binding domain"/>
    <property type="match status" value="1"/>
</dbReference>
<dbReference type="InterPro" id="IPR036388">
    <property type="entry name" value="WH-like_DNA-bd_sf"/>
</dbReference>
<dbReference type="PANTHER" id="PTHR34580:SF1">
    <property type="entry name" value="PROTEIN PAFC"/>
    <property type="match status" value="1"/>
</dbReference>
<dbReference type="InterPro" id="IPR026881">
    <property type="entry name" value="WYL_dom"/>
</dbReference>
<evidence type="ECO:0000313" key="3">
    <source>
        <dbReference type="EMBL" id="MBB6210220.1"/>
    </source>
</evidence>
<feature type="domain" description="WCX" evidence="2">
    <location>
        <begin position="268"/>
        <end position="325"/>
    </location>
</feature>
<dbReference type="PANTHER" id="PTHR34580">
    <property type="match status" value="1"/>
</dbReference>
<accession>A0A7W9ZF01</accession>
<keyword evidence="4" id="KW-1185">Reference proteome</keyword>
<comment type="caution">
    <text evidence="3">The sequence shown here is derived from an EMBL/GenBank/DDBJ whole genome shotgun (WGS) entry which is preliminary data.</text>
</comment>
<name>A0A7W9ZF01_NOVIT</name>
<dbReference type="PROSITE" id="PS52050">
    <property type="entry name" value="WYL"/>
    <property type="match status" value="1"/>
</dbReference>
<evidence type="ECO:0000259" key="2">
    <source>
        <dbReference type="Pfam" id="PF25583"/>
    </source>
</evidence>
<protein>
    <recommendedName>
        <fullName evidence="5">WYL domain-containing protein</fullName>
    </recommendedName>
</protein>